<dbReference type="Proteomes" id="UP001056681">
    <property type="component" value="Chromosome"/>
</dbReference>
<gene>
    <name evidence="1" type="ORF">IM816_12535</name>
</gene>
<dbReference type="Pfam" id="PF15656">
    <property type="entry name" value="Tox-HDC"/>
    <property type="match status" value="1"/>
</dbReference>
<dbReference type="InterPro" id="IPR022385">
    <property type="entry name" value="Rhs_assc_core"/>
</dbReference>
<organism evidence="1 2">
    <name type="scientific">Luteibacter flocculans</name>
    <dbReference type="NCBI Taxonomy" id="2780091"/>
    <lineage>
        <taxon>Bacteria</taxon>
        <taxon>Pseudomonadati</taxon>
        <taxon>Pseudomonadota</taxon>
        <taxon>Gammaproteobacteria</taxon>
        <taxon>Lysobacterales</taxon>
        <taxon>Rhodanobacteraceae</taxon>
        <taxon>Luteibacter</taxon>
    </lineage>
</organism>
<dbReference type="InterPro" id="IPR028897">
    <property type="entry name" value="Tox-HDC_dom"/>
</dbReference>
<accession>A0ABY4T0H2</accession>
<reference evidence="1" key="1">
    <citation type="submission" date="2020-10" db="EMBL/GenBank/DDBJ databases">
        <title>Whole-genome sequence of Luteibacter sp. EIF3.</title>
        <authorList>
            <person name="Friedrich I."/>
            <person name="Hertel R."/>
            <person name="Daniel R."/>
        </authorList>
    </citation>
    <scope>NUCLEOTIDE SEQUENCE</scope>
    <source>
        <strain evidence="1">EIF3</strain>
    </source>
</reference>
<sequence>MVLEAHIYDAYGNRAGAIAHARAAYIGEAPEAATGHYLLGERLYDPTLRRFHNADSLSPFDEGGVNRYAYCSGDPINRTDLSGNAWRGWPFIPRSRLKAGGGAADNTIVSPAAPDAAVIASASVLDAKIVAGSVASGAAIVDQVSEAIFGTLSSSPIDIRYAGSVPRRDQNGAFSGKQRAGSTDNMRYLGKSQSRHKAPASKPITVISDPQGREVYAHRNGRRYIEPKWHERHMSLAHGGTVSHWLADAPIVTTHVLEPLQRISEATSQGPETNIYVYTGVHGVDNGQNWVNGKRAYSAPLSPPDIQTFDIFRNQVLNNLALHSEDIFGISTRSMKGRMQRPGFHIHAYCFSAVDSLVTDTLNVDPIPIYRIP</sequence>
<dbReference type="NCBIfam" id="TIGR03696">
    <property type="entry name" value="Rhs_assc_core"/>
    <property type="match status" value="1"/>
</dbReference>
<protein>
    <recommendedName>
        <fullName evidence="3">RHS repeat-associated core domain-containing protein</fullName>
    </recommendedName>
</protein>
<dbReference type="SUPFAM" id="SSF56399">
    <property type="entry name" value="ADP-ribosylation"/>
    <property type="match status" value="1"/>
</dbReference>
<proteinExistence type="predicted"/>
<evidence type="ECO:0000313" key="2">
    <source>
        <dbReference type="Proteomes" id="UP001056681"/>
    </source>
</evidence>
<dbReference type="EMBL" id="CP063231">
    <property type="protein sequence ID" value="URL57457.1"/>
    <property type="molecule type" value="Genomic_DNA"/>
</dbReference>
<dbReference type="Gene3D" id="2.180.10.10">
    <property type="entry name" value="RHS repeat-associated core"/>
    <property type="match status" value="1"/>
</dbReference>
<evidence type="ECO:0000313" key="1">
    <source>
        <dbReference type="EMBL" id="URL57457.1"/>
    </source>
</evidence>
<dbReference type="RefSeq" id="WP_250338341.1">
    <property type="nucleotide sequence ID" value="NZ_CP063231.1"/>
</dbReference>
<evidence type="ECO:0008006" key="3">
    <source>
        <dbReference type="Google" id="ProtNLM"/>
    </source>
</evidence>
<keyword evidence="2" id="KW-1185">Reference proteome</keyword>
<name>A0ABY4T0H2_9GAMM</name>